<reference evidence="6" key="1">
    <citation type="submission" date="2016-07" db="EMBL/GenBank/DDBJ databases">
        <title>New class B carbapenemase carried by novel plasmid in Pseudomonas putida enviromental strain in eastern Amazonia.</title>
        <authorList>
            <person name="Souza C.O."/>
            <person name="Lima K.V."/>
            <person name="Brasiliense D.M."/>
            <person name="Perez-Chaparro P.J."/>
            <person name="Mamizuka E.M."/>
            <person name="Lima M.O."/>
            <person name="Lima L.N."/>
            <person name="McCulloch J.A."/>
        </authorList>
    </citation>
    <scope>NUCLEOTIDE SEQUENCE [LARGE SCALE GENOMIC DNA]</scope>
    <source>
        <strain evidence="6">IEC33019</strain>
    </source>
</reference>
<evidence type="ECO:0000256" key="5">
    <source>
        <dbReference type="ARBA" id="ARBA00093797"/>
    </source>
</evidence>
<evidence type="ECO:0000313" key="6">
    <source>
        <dbReference type="EMBL" id="ANY88690.1"/>
    </source>
</evidence>
<evidence type="ECO:0000256" key="4">
    <source>
        <dbReference type="ARBA" id="ARBA00023186"/>
    </source>
</evidence>
<accession>A0A1B2F8Z3</accession>
<proteinExistence type="predicted"/>
<dbReference type="InterPro" id="IPR008622">
    <property type="entry name" value="FliT"/>
</dbReference>
<keyword evidence="7" id="KW-0969">Cilium</keyword>
<sequence>MSEVIERIEQTREALLAALDSRDWDAIGELDLECRICVDDVLAEASLNEDAVKGSLEQLLGVYRQLIDIASGERQSIVDEMTQIRQAKNAAKVYHLFS</sequence>
<name>A0A1B2F8Z3_PSEPU</name>
<dbReference type="GeneID" id="93543188"/>
<evidence type="ECO:0000313" key="8">
    <source>
        <dbReference type="Proteomes" id="UP000515680"/>
    </source>
</evidence>
<evidence type="ECO:0000313" key="7">
    <source>
        <dbReference type="EMBL" id="BBT39283.1"/>
    </source>
</evidence>
<dbReference type="AlphaFoldDB" id="A0A1B2F8Z3"/>
<keyword evidence="4" id="KW-0143">Chaperone</keyword>
<keyword evidence="7" id="KW-0966">Cell projection</keyword>
<evidence type="ECO:0000256" key="2">
    <source>
        <dbReference type="ARBA" id="ARBA00022490"/>
    </source>
</evidence>
<evidence type="ECO:0000256" key="1">
    <source>
        <dbReference type="ARBA" id="ARBA00004514"/>
    </source>
</evidence>
<dbReference type="GO" id="GO:0044781">
    <property type="term" value="P:bacterial-type flagellum organization"/>
    <property type="evidence" value="ECO:0007669"/>
    <property type="project" value="UniProtKB-KW"/>
</dbReference>
<gene>
    <name evidence="6" type="ORF">IEC33019_3158</name>
    <name evidence="7" type="ORF">WP8W18C01_16240</name>
</gene>
<dbReference type="Pfam" id="PF05400">
    <property type="entry name" value="FliT"/>
    <property type="match status" value="1"/>
</dbReference>
<keyword evidence="7" id="KW-0282">Flagellum</keyword>
<protein>
    <recommendedName>
        <fullName evidence="5">Flagellar protein FliT</fullName>
    </recommendedName>
</protein>
<organism evidence="6">
    <name type="scientific">Pseudomonas putida</name>
    <name type="common">Arthrobacter siderocapsulatus</name>
    <dbReference type="NCBI Taxonomy" id="303"/>
    <lineage>
        <taxon>Bacteria</taxon>
        <taxon>Pseudomonadati</taxon>
        <taxon>Pseudomonadota</taxon>
        <taxon>Gammaproteobacteria</taxon>
        <taxon>Pseudomonadales</taxon>
        <taxon>Pseudomonadaceae</taxon>
        <taxon>Pseudomonas</taxon>
    </lineage>
</organism>
<dbReference type="Proteomes" id="UP000515680">
    <property type="component" value="Chromosome"/>
</dbReference>
<keyword evidence="2" id="KW-0963">Cytoplasm</keyword>
<reference evidence="7 8" key="2">
    <citation type="submission" date="2019-12" db="EMBL/GenBank/DDBJ databases">
        <title>complete genome sequences of Pseudomonas putida str. WP8-W18-CRE-01 isolated from wastewater treatment plant effluent.</title>
        <authorList>
            <person name="Sekizuka T."/>
            <person name="Itokawa K."/>
            <person name="Yatsu K."/>
            <person name="Inamine Y."/>
            <person name="Kuroda M."/>
        </authorList>
    </citation>
    <scope>NUCLEOTIDE SEQUENCE [LARGE SCALE GENOMIC DNA]</scope>
    <source>
        <strain evidence="7 8">WP8-W18-CRE-01</strain>
    </source>
</reference>
<dbReference type="EMBL" id="AP022227">
    <property type="protein sequence ID" value="BBT39283.1"/>
    <property type="molecule type" value="Genomic_DNA"/>
</dbReference>
<keyword evidence="3" id="KW-1005">Bacterial flagellum biogenesis</keyword>
<comment type="subcellular location">
    <subcellularLocation>
        <location evidence="1">Cytoplasm</location>
        <location evidence="1">Cytosol</location>
    </subcellularLocation>
</comment>
<evidence type="ECO:0000256" key="3">
    <source>
        <dbReference type="ARBA" id="ARBA00022795"/>
    </source>
</evidence>
<dbReference type="RefSeq" id="WP_043210877.1">
    <property type="nucleotide sequence ID" value="NZ_AP022055.1"/>
</dbReference>
<dbReference type="EMBL" id="CP016634">
    <property type="protein sequence ID" value="ANY88690.1"/>
    <property type="molecule type" value="Genomic_DNA"/>
</dbReference>